<evidence type="ECO:0000313" key="4">
    <source>
        <dbReference type="Proteomes" id="UP000250266"/>
    </source>
</evidence>
<dbReference type="InterPro" id="IPR028084">
    <property type="entry name" value="FNIP_N_dom"/>
</dbReference>
<feature type="region of interest" description="Disordered" evidence="1">
    <location>
        <begin position="360"/>
        <end position="394"/>
    </location>
</feature>
<feature type="compositionally biased region" description="Polar residues" evidence="1">
    <location>
        <begin position="7"/>
        <end position="20"/>
    </location>
</feature>
<feature type="region of interest" description="Disordered" evidence="1">
    <location>
        <begin position="1201"/>
        <end position="1232"/>
    </location>
</feature>
<feature type="region of interest" description="Disordered" evidence="1">
    <location>
        <begin position="885"/>
        <end position="908"/>
    </location>
</feature>
<feature type="region of interest" description="Disordered" evidence="1">
    <location>
        <begin position="95"/>
        <end position="176"/>
    </location>
</feature>
<evidence type="ECO:0000256" key="1">
    <source>
        <dbReference type="SAM" id="MobiDB-lite"/>
    </source>
</evidence>
<dbReference type="Pfam" id="PF14636">
    <property type="entry name" value="FNIP_N"/>
    <property type="match status" value="1"/>
</dbReference>
<feature type="compositionally biased region" description="Pro residues" evidence="1">
    <location>
        <begin position="362"/>
        <end position="372"/>
    </location>
</feature>
<feature type="compositionally biased region" description="Basic and acidic residues" evidence="1">
    <location>
        <begin position="1207"/>
        <end position="1218"/>
    </location>
</feature>
<feature type="region of interest" description="Disordered" evidence="1">
    <location>
        <begin position="712"/>
        <end position="851"/>
    </location>
</feature>
<name>A0A8E2EGI0_9PEZI</name>
<feature type="compositionally biased region" description="Polar residues" evidence="1">
    <location>
        <begin position="379"/>
        <end position="394"/>
    </location>
</feature>
<feature type="compositionally biased region" description="Polar residues" evidence="1">
    <location>
        <begin position="305"/>
        <end position="315"/>
    </location>
</feature>
<sequence length="1248" mass="134596">MLGQLLHSINPSRRGSTRQPTFIESVTEESHTRNLLFPEASTLYHPDGQPYPLVNGAALGATTPGSGYDGAHGEIDLEHSRDIRIIIAQDESGGMPKTVLFDSKPNPPRAESPTQTNPRNRLFGVNGGSNTAGPAFGGSHARRSSLVMETPPRSPTVGAFQRARTRGSSISSMPNIDEHAQGRAKDSVDLVNICLDCMFGNTAMAYRGPSNKLHIVPLDSRPPDGSAAGPNIYDATSSVGRAEGRRKSHLAKSYTPSNLPPELPRSASEALESSAREPRRRTILITRTFSVTPPDEDQMLDPTNRRTPTPQNSYGKGNGFPFPPPGVGAGAGRVPPRPTKPRKSPMYAITIIIHLPIAAPFPARPPSRPGPPSQRMGSQANSSAHGHDSLGSSFDSDRRAGWALVDSNSGVESFLSTSFNSDVDDRVDVIGQHWDVITRTLTSLQFIVHERILAHFKAADVGSPPIIQQPRVQPGRSVSREPPVQIQPRRVLRLQPHALSFDQVIKNAVEMAGDRVVRGMKIPRVVTGQGRWGVWREEARWLGRWAGGREQNFFFFNLLTAFLGNHTEWLNILGPKGARRRHREQQKTNAGEDLTISSRTVIVSADKMAARRLIFLLAAFLPSSSHAICDGASPIRPSTAASFRAYSQSPPSNVPVSRQQSLRRTINRRGKPSYSNLRLQHPGMKGNSLSTLESADDRHDFGVADFPEVPLHSRHTSESRSVRTSLVIPSMSDSATTSNTSAATTSTVTPDTAVPVAHFAVPRTNSSGQTAEYRPGSSDSLASSNLKHTLQRTTSGHVSNPSTDSQSASRWGSFMSFWSGGRRESSTDQSDILQSTDDGLGISGVGYKRPTERPRSVLEQMVHELEADPDMYGDDLELLGPSVTKTADSSPEQRPIGSSGIPASAARAIPERPKFLESSLKLSVNEKDGTIDVNIPLPEFGSPLQSPLLGGYNSVSSLEGSSFGQSSMLSTPHRDIEQPVNVAGWLSKFHPDFALQGVSPYADLEVDIKRAMSAEPTPISTGTCPPPTTEQGACEKWVDVCSALVADTRSFSVKRIRLRRLVKLVPTPTSTQLVGTPGTGPGVGGFGSGRSQYGNPYSQPPPFTPSPPVTEIHLEESFTEETIMDMDCTLVDAVERVLATSGQPSRVQSASSSRSSSRRGRRDRRAGDDVVVTTTEVPRGECKGLVLGALEQVVKSVAAEKVTVGAGEKRERKSKSNEGDGSGGGKVSAESTLKEGIRRWLAEVDESN</sequence>
<feature type="compositionally biased region" description="Polar residues" evidence="1">
    <location>
        <begin position="827"/>
        <end position="837"/>
    </location>
</feature>
<dbReference type="EMBL" id="KV744857">
    <property type="protein sequence ID" value="OCK83602.1"/>
    <property type="molecule type" value="Genomic_DNA"/>
</dbReference>
<dbReference type="AlphaFoldDB" id="A0A8E2EGI0"/>
<evidence type="ECO:0000259" key="2">
    <source>
        <dbReference type="Pfam" id="PF14636"/>
    </source>
</evidence>
<feature type="region of interest" description="Disordered" evidence="1">
    <location>
        <begin position="668"/>
        <end position="690"/>
    </location>
</feature>
<reference evidence="3 4" key="1">
    <citation type="journal article" date="2016" name="Nat. Commun.">
        <title>Ectomycorrhizal ecology is imprinted in the genome of the dominant symbiotic fungus Cenococcum geophilum.</title>
        <authorList>
            <consortium name="DOE Joint Genome Institute"/>
            <person name="Peter M."/>
            <person name="Kohler A."/>
            <person name="Ohm R.A."/>
            <person name="Kuo A."/>
            <person name="Krutzmann J."/>
            <person name="Morin E."/>
            <person name="Arend M."/>
            <person name="Barry K.W."/>
            <person name="Binder M."/>
            <person name="Choi C."/>
            <person name="Clum A."/>
            <person name="Copeland A."/>
            <person name="Grisel N."/>
            <person name="Haridas S."/>
            <person name="Kipfer T."/>
            <person name="LaButti K."/>
            <person name="Lindquist E."/>
            <person name="Lipzen A."/>
            <person name="Maire R."/>
            <person name="Meier B."/>
            <person name="Mihaltcheva S."/>
            <person name="Molinier V."/>
            <person name="Murat C."/>
            <person name="Poggeler S."/>
            <person name="Quandt C.A."/>
            <person name="Sperisen C."/>
            <person name="Tritt A."/>
            <person name="Tisserant E."/>
            <person name="Crous P.W."/>
            <person name="Henrissat B."/>
            <person name="Nehls U."/>
            <person name="Egli S."/>
            <person name="Spatafora J.W."/>
            <person name="Grigoriev I.V."/>
            <person name="Martin F.M."/>
        </authorList>
    </citation>
    <scope>NUCLEOTIDE SEQUENCE [LARGE SCALE GENOMIC DNA]</scope>
    <source>
        <strain evidence="3 4">CBS 459.81</strain>
    </source>
</reference>
<feature type="compositionally biased region" description="Low complexity" evidence="1">
    <location>
        <begin position="732"/>
        <end position="757"/>
    </location>
</feature>
<feature type="region of interest" description="Disordered" evidence="1">
    <location>
        <begin position="1141"/>
        <end position="1170"/>
    </location>
</feature>
<keyword evidence="4" id="KW-1185">Reference proteome</keyword>
<feature type="region of interest" description="Disordered" evidence="1">
    <location>
        <begin position="1"/>
        <end position="20"/>
    </location>
</feature>
<protein>
    <recommendedName>
        <fullName evidence="2">Folliculin-interacting protein N-terminal domain-containing protein</fullName>
    </recommendedName>
</protein>
<accession>A0A8E2EGI0</accession>
<dbReference type="Proteomes" id="UP000250266">
    <property type="component" value="Unassembled WGS sequence"/>
</dbReference>
<proteinExistence type="predicted"/>
<dbReference type="PANTHER" id="PTHR21634">
    <property type="entry name" value="RE13835P"/>
    <property type="match status" value="1"/>
</dbReference>
<organism evidence="3 4">
    <name type="scientific">Lepidopterella palustris CBS 459.81</name>
    <dbReference type="NCBI Taxonomy" id="1314670"/>
    <lineage>
        <taxon>Eukaryota</taxon>
        <taxon>Fungi</taxon>
        <taxon>Dikarya</taxon>
        <taxon>Ascomycota</taxon>
        <taxon>Pezizomycotina</taxon>
        <taxon>Dothideomycetes</taxon>
        <taxon>Pleosporomycetidae</taxon>
        <taxon>Mytilinidiales</taxon>
        <taxon>Argynnaceae</taxon>
        <taxon>Lepidopterella</taxon>
    </lineage>
</organism>
<evidence type="ECO:0000313" key="3">
    <source>
        <dbReference type="EMBL" id="OCK83602.1"/>
    </source>
</evidence>
<feature type="compositionally biased region" description="Low complexity" evidence="1">
    <location>
        <begin position="264"/>
        <end position="273"/>
    </location>
</feature>
<dbReference type="OrthoDB" id="5428015at2759"/>
<dbReference type="PANTHER" id="PTHR21634:SF9">
    <property type="entry name" value="RE13835P"/>
    <property type="match status" value="1"/>
</dbReference>
<feature type="compositionally biased region" description="Polar residues" evidence="1">
    <location>
        <begin position="777"/>
        <end position="810"/>
    </location>
</feature>
<dbReference type="GO" id="GO:0042030">
    <property type="term" value="F:ATPase inhibitor activity"/>
    <property type="evidence" value="ECO:0007669"/>
    <property type="project" value="TreeGrafter"/>
</dbReference>
<feature type="domain" description="Folliculin-interacting protein N-terminal" evidence="2">
    <location>
        <begin position="82"/>
        <end position="223"/>
    </location>
</feature>
<dbReference type="GO" id="GO:0051087">
    <property type="term" value="F:protein-folding chaperone binding"/>
    <property type="evidence" value="ECO:0007669"/>
    <property type="project" value="TreeGrafter"/>
</dbReference>
<feature type="region of interest" description="Disordered" evidence="1">
    <location>
        <begin position="217"/>
        <end position="343"/>
    </location>
</feature>
<gene>
    <name evidence="3" type="ORF">K432DRAFT_401900</name>
</gene>
<dbReference type="GO" id="GO:0005737">
    <property type="term" value="C:cytoplasm"/>
    <property type="evidence" value="ECO:0007669"/>
    <property type="project" value="TreeGrafter"/>
</dbReference>
<feature type="compositionally biased region" description="Low complexity" evidence="1">
    <location>
        <begin position="1145"/>
        <end position="1155"/>
    </location>
</feature>